<dbReference type="Proteomes" id="UP001189429">
    <property type="component" value="Unassembled WGS sequence"/>
</dbReference>
<evidence type="ECO:0000256" key="1">
    <source>
        <dbReference type="SAM" id="MobiDB-lite"/>
    </source>
</evidence>
<organism evidence="2 3">
    <name type="scientific">Prorocentrum cordatum</name>
    <dbReference type="NCBI Taxonomy" id="2364126"/>
    <lineage>
        <taxon>Eukaryota</taxon>
        <taxon>Sar</taxon>
        <taxon>Alveolata</taxon>
        <taxon>Dinophyceae</taxon>
        <taxon>Prorocentrales</taxon>
        <taxon>Prorocentraceae</taxon>
        <taxon>Prorocentrum</taxon>
    </lineage>
</organism>
<reference evidence="2" key="1">
    <citation type="submission" date="2023-10" db="EMBL/GenBank/DDBJ databases">
        <authorList>
            <person name="Chen Y."/>
            <person name="Shah S."/>
            <person name="Dougan E. K."/>
            <person name="Thang M."/>
            <person name="Chan C."/>
        </authorList>
    </citation>
    <scope>NUCLEOTIDE SEQUENCE [LARGE SCALE GENOMIC DNA]</scope>
</reference>
<feature type="compositionally biased region" description="Basic residues" evidence="1">
    <location>
        <begin position="47"/>
        <end position="60"/>
    </location>
</feature>
<dbReference type="EMBL" id="CAUYUJ010020749">
    <property type="protein sequence ID" value="CAK0900275.1"/>
    <property type="molecule type" value="Genomic_DNA"/>
</dbReference>
<sequence>MFGGHHRAAPTPVGAAPCGAPAGNTLIYQCCPRPGRPSAGAKETLGRRRRHRAFRRRPRAVRPLLHPLLLSSRSGPRSDPLQEPRRAAAPAKAGAARLALPSPVPPRPCPAYRRCSAEAPFRRGPVPPRPCSASGL</sequence>
<evidence type="ECO:0000313" key="3">
    <source>
        <dbReference type="Proteomes" id="UP001189429"/>
    </source>
</evidence>
<feature type="compositionally biased region" description="Low complexity" evidence="1">
    <location>
        <begin position="87"/>
        <end position="101"/>
    </location>
</feature>
<comment type="caution">
    <text evidence="2">The sequence shown here is derived from an EMBL/GenBank/DDBJ whole genome shotgun (WGS) entry which is preliminary data.</text>
</comment>
<proteinExistence type="predicted"/>
<keyword evidence="3" id="KW-1185">Reference proteome</keyword>
<accession>A0ABN9XQ21</accession>
<name>A0ABN9XQ21_9DINO</name>
<evidence type="ECO:0000313" key="2">
    <source>
        <dbReference type="EMBL" id="CAK0900275.1"/>
    </source>
</evidence>
<feature type="region of interest" description="Disordered" evidence="1">
    <location>
        <begin position="33"/>
        <end position="107"/>
    </location>
</feature>
<protein>
    <submittedName>
        <fullName evidence="2">Uncharacterized protein</fullName>
    </submittedName>
</protein>
<gene>
    <name evidence="2" type="ORF">PCOR1329_LOCUS77597</name>
</gene>
<feature type="compositionally biased region" description="Low complexity" evidence="1">
    <location>
        <begin position="61"/>
        <end position="78"/>
    </location>
</feature>